<evidence type="ECO:0000256" key="1">
    <source>
        <dbReference type="ARBA" id="ARBA00023015"/>
    </source>
</evidence>
<dbReference type="AlphaFoldDB" id="A0A0W8I539"/>
<dbReference type="InterPro" id="IPR036390">
    <property type="entry name" value="WH_DNA-bd_sf"/>
</dbReference>
<dbReference type="OrthoDB" id="8479143at2"/>
<evidence type="ECO:0000259" key="5">
    <source>
        <dbReference type="PROSITE" id="PS51078"/>
    </source>
</evidence>
<dbReference type="EMBL" id="LQBL01000028">
    <property type="protein sequence ID" value="KUG53324.1"/>
    <property type="molecule type" value="Genomic_DNA"/>
</dbReference>
<keyword evidence="1" id="KW-0805">Transcription regulation</keyword>
<dbReference type="Pfam" id="PF09339">
    <property type="entry name" value="HTH_IclR"/>
    <property type="match status" value="1"/>
</dbReference>
<evidence type="ECO:0000313" key="7">
    <source>
        <dbReference type="Proteomes" id="UP000054837"/>
    </source>
</evidence>
<feature type="domain" description="HTH iclR-type" evidence="4">
    <location>
        <begin position="8"/>
        <end position="69"/>
    </location>
</feature>
<dbReference type="GO" id="GO:0003700">
    <property type="term" value="F:DNA-binding transcription factor activity"/>
    <property type="evidence" value="ECO:0007669"/>
    <property type="project" value="TreeGrafter"/>
</dbReference>
<accession>A0A0W8I539</accession>
<dbReference type="Proteomes" id="UP000054837">
    <property type="component" value="Unassembled WGS sequence"/>
</dbReference>
<evidence type="ECO:0000256" key="3">
    <source>
        <dbReference type="ARBA" id="ARBA00023163"/>
    </source>
</evidence>
<keyword evidence="7" id="KW-1185">Reference proteome</keyword>
<protein>
    <recommendedName>
        <fullName evidence="8">IclR family transcriptional regulator</fullName>
    </recommendedName>
</protein>
<dbReference type="InterPro" id="IPR036388">
    <property type="entry name" value="WH-like_DNA-bd_sf"/>
</dbReference>
<evidence type="ECO:0008006" key="8">
    <source>
        <dbReference type="Google" id="ProtNLM"/>
    </source>
</evidence>
<feature type="domain" description="IclR-ED" evidence="5">
    <location>
        <begin position="70"/>
        <end position="261"/>
    </location>
</feature>
<keyword evidence="3" id="KW-0804">Transcription</keyword>
<dbReference type="SMART" id="SM00346">
    <property type="entry name" value="HTH_ICLR"/>
    <property type="match status" value="1"/>
</dbReference>
<keyword evidence="2" id="KW-0238">DNA-binding</keyword>
<evidence type="ECO:0000313" key="6">
    <source>
        <dbReference type="EMBL" id="KUG53324.1"/>
    </source>
</evidence>
<dbReference type="RefSeq" id="WP_058891332.1">
    <property type="nucleotide sequence ID" value="NZ_LQBL01000028.1"/>
</dbReference>
<dbReference type="PANTHER" id="PTHR30136">
    <property type="entry name" value="HELIX-TURN-HELIX TRANSCRIPTIONAL REGULATOR, ICLR FAMILY"/>
    <property type="match status" value="1"/>
</dbReference>
<evidence type="ECO:0000259" key="4">
    <source>
        <dbReference type="PROSITE" id="PS51077"/>
    </source>
</evidence>
<dbReference type="PROSITE" id="PS51077">
    <property type="entry name" value="HTH_ICLR"/>
    <property type="match status" value="1"/>
</dbReference>
<dbReference type="InterPro" id="IPR029016">
    <property type="entry name" value="GAF-like_dom_sf"/>
</dbReference>
<reference evidence="6 7" key="1">
    <citation type="submission" date="2015-12" db="EMBL/GenBank/DDBJ databases">
        <title>Serinicoccus chungangenesis strain CD08_5 genome sequencing and assembly.</title>
        <authorList>
            <person name="Chander A.M."/>
            <person name="Kaur G."/>
            <person name="Nair G.R."/>
            <person name="Dhawan D.K."/>
            <person name="Kochhar R.K."/>
            <person name="Mayilraj S."/>
            <person name="Bhadada S.K."/>
        </authorList>
    </citation>
    <scope>NUCLEOTIDE SEQUENCE [LARGE SCALE GENOMIC DNA]</scope>
    <source>
        <strain evidence="6 7">CD08_5</strain>
    </source>
</reference>
<gene>
    <name evidence="6" type="ORF">AVL62_00480</name>
</gene>
<dbReference type="Gene3D" id="3.30.450.40">
    <property type="match status" value="1"/>
</dbReference>
<dbReference type="SUPFAM" id="SSF46785">
    <property type="entry name" value="Winged helix' DNA-binding domain"/>
    <property type="match status" value="1"/>
</dbReference>
<dbReference type="InterPro" id="IPR014757">
    <property type="entry name" value="Tscrpt_reg_IclR_C"/>
</dbReference>
<dbReference type="STRING" id="767452.AVL62_00480"/>
<dbReference type="PROSITE" id="PS51078">
    <property type="entry name" value="ICLR_ED"/>
    <property type="match status" value="1"/>
</dbReference>
<dbReference type="GO" id="GO:0045892">
    <property type="term" value="P:negative regulation of DNA-templated transcription"/>
    <property type="evidence" value="ECO:0007669"/>
    <property type="project" value="TreeGrafter"/>
</dbReference>
<organism evidence="6 7">
    <name type="scientific">Serinicoccus chungangensis</name>
    <dbReference type="NCBI Taxonomy" id="767452"/>
    <lineage>
        <taxon>Bacteria</taxon>
        <taxon>Bacillati</taxon>
        <taxon>Actinomycetota</taxon>
        <taxon>Actinomycetes</taxon>
        <taxon>Micrococcales</taxon>
        <taxon>Ornithinimicrobiaceae</taxon>
        <taxon>Serinicoccus</taxon>
    </lineage>
</organism>
<dbReference type="PANTHER" id="PTHR30136:SF24">
    <property type="entry name" value="HTH-TYPE TRANSCRIPTIONAL REPRESSOR ALLR"/>
    <property type="match status" value="1"/>
</dbReference>
<dbReference type="SUPFAM" id="SSF55781">
    <property type="entry name" value="GAF domain-like"/>
    <property type="match status" value="1"/>
</dbReference>
<dbReference type="Gene3D" id="1.10.10.10">
    <property type="entry name" value="Winged helix-like DNA-binding domain superfamily/Winged helix DNA-binding domain"/>
    <property type="match status" value="1"/>
</dbReference>
<proteinExistence type="predicted"/>
<name>A0A0W8I539_9MICO</name>
<dbReference type="InterPro" id="IPR005471">
    <property type="entry name" value="Tscrpt_reg_IclR_N"/>
</dbReference>
<dbReference type="Pfam" id="PF01614">
    <property type="entry name" value="IclR_C"/>
    <property type="match status" value="1"/>
</dbReference>
<sequence>MSTSHTGARTVERTFDLLESVADRGGASARELADDLDLPLSTVYRLAGDLVARDYLVHLRGEGRYELGYKPHRLGLALHRQIGLSAQVRQRIVDLHHATGCAAYLTVRRGATLALIFVADSPECPRLEPMTFGFHQAPHATAFGKILLADLDETERQVELARYGLPGLTSRTITDPGVLDAHLAKVTRRGVAWEFEEFIPGSSCAAVAVRRPDGGLIGCVAVSADARRFDGPDLRVEHRLRVASGDIAAYFRRVDTDVLTD</sequence>
<dbReference type="InterPro" id="IPR050707">
    <property type="entry name" value="HTH_MetabolicPath_Reg"/>
</dbReference>
<comment type="caution">
    <text evidence="6">The sequence shown here is derived from an EMBL/GenBank/DDBJ whole genome shotgun (WGS) entry which is preliminary data.</text>
</comment>
<dbReference type="GO" id="GO:0003677">
    <property type="term" value="F:DNA binding"/>
    <property type="evidence" value="ECO:0007669"/>
    <property type="project" value="UniProtKB-KW"/>
</dbReference>
<evidence type="ECO:0000256" key="2">
    <source>
        <dbReference type="ARBA" id="ARBA00023125"/>
    </source>
</evidence>